<keyword evidence="5 19" id="KW-0812">Transmembrane</keyword>
<dbReference type="SMART" id="SM00303">
    <property type="entry name" value="GPS"/>
    <property type="match status" value="1"/>
</dbReference>
<evidence type="ECO:0000256" key="13">
    <source>
        <dbReference type="ARBA" id="ARBA00023170"/>
    </source>
</evidence>
<feature type="transmembrane region" description="Helical" evidence="19">
    <location>
        <begin position="958"/>
        <end position="981"/>
    </location>
</feature>
<dbReference type="Gene3D" id="1.25.40.610">
    <property type="match status" value="1"/>
</dbReference>
<feature type="disulfide bond" evidence="17">
    <location>
        <begin position="132"/>
        <end position="314"/>
    </location>
</feature>
<dbReference type="Pfam" id="PF00002">
    <property type="entry name" value="7tm_2"/>
    <property type="match status" value="1"/>
</dbReference>
<dbReference type="InterPro" id="IPR000922">
    <property type="entry name" value="Lectin_gal-bd_dom"/>
</dbReference>
<dbReference type="InterPro" id="IPR046338">
    <property type="entry name" value="GAIN_dom_sf"/>
</dbReference>
<dbReference type="InterPro" id="IPR036445">
    <property type="entry name" value="GPCR_2_extracell_dom_sf"/>
</dbReference>
<dbReference type="GO" id="GO:0007166">
    <property type="term" value="P:cell surface receptor signaling pathway"/>
    <property type="evidence" value="ECO:0007669"/>
    <property type="project" value="InterPro"/>
</dbReference>
<dbReference type="Pfam" id="PF02793">
    <property type="entry name" value="HRM"/>
    <property type="match status" value="1"/>
</dbReference>
<dbReference type="InterPro" id="IPR017983">
    <property type="entry name" value="GPCR_2_secretin-like_CS"/>
</dbReference>
<dbReference type="Ensembl" id="ENSPKIT00000041767.1">
    <property type="protein sequence ID" value="ENSPKIP00000017258.1"/>
    <property type="gene ID" value="ENSPKIG00000003040.1"/>
</dbReference>
<evidence type="ECO:0000256" key="16">
    <source>
        <dbReference type="ARBA" id="ARBA00034109"/>
    </source>
</evidence>
<feature type="transmembrane region" description="Helical" evidence="19">
    <location>
        <begin position="987"/>
        <end position="1010"/>
    </location>
</feature>
<evidence type="ECO:0000259" key="24">
    <source>
        <dbReference type="PROSITE" id="PS51132"/>
    </source>
</evidence>
<keyword evidence="7" id="KW-0677">Repeat</keyword>
<dbReference type="GeneTree" id="ENSGT00940000156348"/>
<keyword evidence="11 19" id="KW-0472">Membrane</keyword>
<evidence type="ECO:0000256" key="1">
    <source>
        <dbReference type="ARBA" id="ARBA00004651"/>
    </source>
</evidence>
<evidence type="ECO:0000259" key="21">
    <source>
        <dbReference type="PROSITE" id="PS50227"/>
    </source>
</evidence>
<dbReference type="SMART" id="SM00008">
    <property type="entry name" value="HormR"/>
    <property type="match status" value="1"/>
</dbReference>
<sequence length="1340" mass="149514">ALSSGCVYRQGRNKHTPVHTVGHRAALPFGLVRRELSCEGYPIDLRCPGSDVIMIETANYGRTDNKICDADPFQMENTNCYLPDAYKIISQRCNNRTQCVVITGSDVFPDPCPGTYKYLEVQYQCVPYIFLCPGTLKAVGDASFLFETEQQAGAWCRDPLQAGDKVYFMPWTPYRTDMLLEYASLEDFQNARQTTAYKLPHRVDGTGFVVYDGAVFFNKERTRNIVKFDLRTRIKSGEAIINNANYHDTSPYKWGGKTDIDLAVDENGLWVIYATEQNNGMIVLSQLNPYTLRFDGTWETTYDKRSASNAFMVCGILFVVRSTYEDGESDSSKGLIDYMYNTKQNQGEFVDIPFPNRYQYIAAVDYNPRDNQLYVWNNFFMLRYNLEFGPPDPAQGKFCEGTVKRGIAWPRTQRGILLERPCPKGTRGTASYLCVLATGLWNPKGPDLSNCTSHWVNQVAQKIRSGENAANLANELARHTKGTVFAGDVSSSVRLMEQLVDILDAQLQEFLPSEKDSAGRSFNKVLTLCPPSAIVDTVDNLLRPEALKSWADMNSTEQTHAATMLLDTLEEGAFVLADNLMEPAVVKVPAENIALEVYVLSTDSQVQDFRFPQTSNSITIQLSANTVKLNSKNGVAKLVFVLYKRLGRFLSTENATIKLGPEAGGRSHPIAVNSHIISASVNKESSRVFVTDPVIFTLEHIDTENYFNSNCSFWNYSERSMMGYWSTQGCKLLATNKTHTTCSCNHLSNFAILMAHREITDRDGMHELLLTIMTRVGIAVSLLCLAISTITFCFFRGLQSDRNTIHKNLCINLFLAELVFLIGIDMTELKVGCSIIAGILHFFFLASFAWMCLEGVQLYLMLVDVFESEYSRKKYYYISGYLVPAIVVGISAAVDYRSYGTKNACWLRADNHFIWSFIGPVTFIIMLNLIFLIITMYKMVKHASSLKPDSSRLENIKSWVLGAFALLCLLGLTWSFGLFFMNESSIVMAYLFTIFNTLQGMFIFIFHCLLQKKVRKEYSKCLRQSYCCGGLPAESSHSSAKTSTTRASTRYSSATQSRIRRMWNDTVRKQSESSFMSGDINSSSTLNQGHSMNNTRDTSTMDTLPLNGNFNNSYSLRNGDYGNGVQAVECGLGLDDAAFEKMIISKLVHNNLRSCGKSQNVESTPPKLAIGGAGGDDGTGGILDDCSSLVHGDKIGLELLHKELEAPLLPQRTHSLLCHPQKTVKTEGADTYASQLPAKAEDVPQSPNRDSLYASLPNLRDSPYPEGSPDTQDDVSPAKGSENDDAYYKSMPNLGDELQPQVYYHISSGNSNGYIIPINDESCVSEGEVKEGQMQLVTSL</sequence>
<dbReference type="InterPro" id="IPR043159">
    <property type="entry name" value="Lectin_gal-bd_sf"/>
</dbReference>
<dbReference type="InterPro" id="IPR000203">
    <property type="entry name" value="GPS"/>
</dbReference>
<feature type="region of interest" description="Disordered" evidence="18">
    <location>
        <begin position="1074"/>
        <end position="1101"/>
    </location>
</feature>
<feature type="transmembrane region" description="Helical" evidence="19">
    <location>
        <begin position="839"/>
        <end position="863"/>
    </location>
</feature>
<dbReference type="PROSITE" id="PS50228">
    <property type="entry name" value="SUEL_LECTIN"/>
    <property type="match status" value="1"/>
</dbReference>
<dbReference type="InterPro" id="IPR003112">
    <property type="entry name" value="Olfac-like_dom"/>
</dbReference>
<evidence type="ECO:0000256" key="2">
    <source>
        <dbReference type="ARBA" id="ARBA00007343"/>
    </source>
</evidence>
<evidence type="ECO:0000259" key="23">
    <source>
        <dbReference type="PROSITE" id="PS50261"/>
    </source>
</evidence>
<feature type="transmembrane region" description="Helical" evidence="19">
    <location>
        <begin position="776"/>
        <end position="797"/>
    </location>
</feature>
<evidence type="ECO:0000256" key="8">
    <source>
        <dbReference type="ARBA" id="ARBA00022989"/>
    </source>
</evidence>
<dbReference type="FunFam" id="4.10.1240.10:FF:000001">
    <property type="entry name" value="Adhesion G protein-coupled receptor L2"/>
    <property type="match status" value="1"/>
</dbReference>
<dbReference type="FunFam" id="1.25.40.610:FF:000001">
    <property type="entry name" value="Adhesion G protein-coupled receptor L2"/>
    <property type="match status" value="1"/>
</dbReference>
<dbReference type="SUPFAM" id="SSF111418">
    <property type="entry name" value="Hormone receptor domain"/>
    <property type="match status" value="1"/>
</dbReference>
<dbReference type="Pfam" id="PF16489">
    <property type="entry name" value="GAIN"/>
    <property type="match status" value="1"/>
</dbReference>
<evidence type="ECO:0000256" key="12">
    <source>
        <dbReference type="ARBA" id="ARBA00023157"/>
    </source>
</evidence>
<dbReference type="PRINTS" id="PR01444">
    <property type="entry name" value="LATROPHILIN"/>
</dbReference>
<dbReference type="PROSITE" id="PS00650">
    <property type="entry name" value="G_PROTEIN_RECEP_F2_2"/>
    <property type="match status" value="1"/>
</dbReference>
<dbReference type="GO" id="GO:0004930">
    <property type="term" value="F:G protein-coupled receptor activity"/>
    <property type="evidence" value="ECO:0007669"/>
    <property type="project" value="UniProtKB-KW"/>
</dbReference>
<keyword evidence="9" id="KW-0770">Synapse</keyword>
<dbReference type="CDD" id="cd22845">
    <property type="entry name" value="Gal_Rha_Lectin_LPHN2"/>
    <property type="match status" value="1"/>
</dbReference>
<feature type="transmembrane region" description="Helical" evidence="19">
    <location>
        <begin position="914"/>
        <end position="937"/>
    </location>
</feature>
<comment type="similarity">
    <text evidence="2">Belongs to the G-protein coupled receptor 2 family. Adhesion G-protein coupled receptor (ADGR) subfamily.</text>
</comment>
<dbReference type="GO" id="GO:0097060">
    <property type="term" value="C:synaptic membrane"/>
    <property type="evidence" value="ECO:0007669"/>
    <property type="project" value="UniProtKB-SubCell"/>
</dbReference>
<dbReference type="Pfam" id="PF02191">
    <property type="entry name" value="OLF"/>
    <property type="match status" value="1"/>
</dbReference>
<keyword evidence="13" id="KW-0675">Receptor</keyword>
<evidence type="ECO:0000313" key="26">
    <source>
        <dbReference type="Proteomes" id="UP000261540"/>
    </source>
</evidence>
<feature type="domain" description="SUEL-type lectin" evidence="22">
    <location>
        <begin position="37"/>
        <end position="126"/>
    </location>
</feature>
<dbReference type="PROSITE" id="PS50221">
    <property type="entry name" value="GAIN_B"/>
    <property type="match status" value="1"/>
</dbReference>
<evidence type="ECO:0000256" key="7">
    <source>
        <dbReference type="ARBA" id="ARBA00022737"/>
    </source>
</evidence>
<dbReference type="Gene3D" id="4.10.1240.10">
    <property type="entry name" value="GPCR, family 2, extracellular hormone receptor domain"/>
    <property type="match status" value="1"/>
</dbReference>
<name>A0A3B3RFZ4_9TELE</name>
<feature type="transmembrane region" description="Helical" evidence="19">
    <location>
        <begin position="875"/>
        <end position="894"/>
    </location>
</feature>
<dbReference type="InterPro" id="IPR017981">
    <property type="entry name" value="GPCR_2-like_7TM"/>
</dbReference>
<evidence type="ECO:0000256" key="14">
    <source>
        <dbReference type="ARBA" id="ARBA00023180"/>
    </source>
</evidence>
<dbReference type="InterPro" id="IPR001879">
    <property type="entry name" value="GPCR_2_extracellular_dom"/>
</dbReference>
<dbReference type="Pfam" id="PF02140">
    <property type="entry name" value="SUEL_Lectin"/>
    <property type="match status" value="1"/>
</dbReference>
<dbReference type="InterPro" id="IPR000832">
    <property type="entry name" value="GPCR_2_secretin-like"/>
</dbReference>
<dbReference type="SMART" id="SM00284">
    <property type="entry name" value="OLF"/>
    <property type="match status" value="1"/>
</dbReference>
<evidence type="ECO:0000256" key="11">
    <source>
        <dbReference type="ARBA" id="ARBA00023136"/>
    </source>
</evidence>
<evidence type="ECO:0000313" key="25">
    <source>
        <dbReference type="Ensembl" id="ENSPKIP00000017258.1"/>
    </source>
</evidence>
<dbReference type="PROSITE" id="PS50261">
    <property type="entry name" value="G_PROTEIN_RECEP_F2_4"/>
    <property type="match status" value="1"/>
</dbReference>
<dbReference type="InterPro" id="IPR032471">
    <property type="entry name" value="AGRL2-4_GAIN_subdom_A"/>
</dbReference>
<reference evidence="25" key="1">
    <citation type="submission" date="2025-08" db="UniProtKB">
        <authorList>
            <consortium name="Ensembl"/>
        </authorList>
    </citation>
    <scope>IDENTIFICATION</scope>
</reference>
<keyword evidence="15" id="KW-0807">Transducer</keyword>
<keyword evidence="26" id="KW-1185">Reference proteome</keyword>
<keyword evidence="14" id="KW-0325">Glycoprotein</keyword>
<dbReference type="Pfam" id="PF01825">
    <property type="entry name" value="GPS"/>
    <property type="match status" value="1"/>
</dbReference>
<dbReference type="PROSITE" id="PS51132">
    <property type="entry name" value="OLF"/>
    <property type="match status" value="1"/>
</dbReference>
<dbReference type="Proteomes" id="UP000261540">
    <property type="component" value="Unplaced"/>
</dbReference>
<evidence type="ECO:0000256" key="18">
    <source>
        <dbReference type="SAM" id="MobiDB-lite"/>
    </source>
</evidence>
<dbReference type="InterPro" id="IPR003334">
    <property type="entry name" value="GPCR_2_latrophilin_rcpt_C"/>
</dbReference>
<feature type="region of interest" description="Disordered" evidence="18">
    <location>
        <begin position="1237"/>
        <end position="1288"/>
    </location>
</feature>
<feature type="domain" description="Olfactomedin-like" evidence="24">
    <location>
        <begin position="131"/>
        <end position="390"/>
    </location>
</feature>
<protein>
    <submittedName>
        <fullName evidence="25">Adhesion G protein-coupled receptor L2</fullName>
    </submittedName>
</protein>
<evidence type="ECO:0000256" key="5">
    <source>
        <dbReference type="ARBA" id="ARBA00022692"/>
    </source>
</evidence>
<evidence type="ECO:0000256" key="17">
    <source>
        <dbReference type="PROSITE-ProRule" id="PRU00446"/>
    </source>
</evidence>
<dbReference type="FunFam" id="2.60.220.50:FF:000001">
    <property type="entry name" value="Adhesion G protein-coupled receptor L2"/>
    <property type="match status" value="1"/>
</dbReference>
<keyword evidence="8 19" id="KW-1133">Transmembrane helix</keyword>
<feature type="domain" description="G-protein coupled receptors family 2 profile 1" evidence="21">
    <location>
        <begin position="398"/>
        <end position="455"/>
    </location>
</feature>
<organism evidence="25 26">
    <name type="scientific">Paramormyrops kingsleyae</name>
    <dbReference type="NCBI Taxonomy" id="1676925"/>
    <lineage>
        <taxon>Eukaryota</taxon>
        <taxon>Metazoa</taxon>
        <taxon>Chordata</taxon>
        <taxon>Craniata</taxon>
        <taxon>Vertebrata</taxon>
        <taxon>Euteleostomi</taxon>
        <taxon>Actinopterygii</taxon>
        <taxon>Neopterygii</taxon>
        <taxon>Teleostei</taxon>
        <taxon>Osteoglossocephala</taxon>
        <taxon>Osteoglossomorpha</taxon>
        <taxon>Osteoglossiformes</taxon>
        <taxon>Mormyridae</taxon>
        <taxon>Paramormyrops</taxon>
    </lineage>
</organism>
<evidence type="ECO:0000256" key="19">
    <source>
        <dbReference type="SAM" id="Phobius"/>
    </source>
</evidence>
<evidence type="ECO:0000256" key="15">
    <source>
        <dbReference type="ARBA" id="ARBA00023224"/>
    </source>
</evidence>
<dbReference type="FunFam" id="2.60.120.740:FF:000001">
    <property type="entry name" value="Adhesion G protein-coupled receptor L2"/>
    <property type="match status" value="1"/>
</dbReference>
<evidence type="ECO:0000256" key="3">
    <source>
        <dbReference type="ARBA" id="ARBA00022475"/>
    </source>
</evidence>
<keyword evidence="10" id="KW-0297">G-protein coupled receptor</keyword>
<evidence type="ECO:0000259" key="22">
    <source>
        <dbReference type="PROSITE" id="PS50228"/>
    </source>
</evidence>
<keyword evidence="6" id="KW-0732">Signal</keyword>
<evidence type="ECO:0000256" key="10">
    <source>
        <dbReference type="ARBA" id="ARBA00023040"/>
    </source>
</evidence>
<dbReference type="InterPro" id="IPR057244">
    <property type="entry name" value="GAIN_B"/>
</dbReference>
<feature type="domain" description="G-protein coupled receptors family 2 profile 2" evidence="23">
    <location>
        <begin position="770"/>
        <end position="1011"/>
    </location>
</feature>
<evidence type="ECO:0000256" key="9">
    <source>
        <dbReference type="ARBA" id="ARBA00023018"/>
    </source>
</evidence>
<dbReference type="PROSITE" id="PS50227">
    <property type="entry name" value="G_PROTEIN_RECEP_F2_3"/>
    <property type="match status" value="1"/>
</dbReference>
<feature type="transmembrane region" description="Helical" evidence="19">
    <location>
        <begin position="809"/>
        <end position="827"/>
    </location>
</feature>
<dbReference type="PRINTS" id="PR00249">
    <property type="entry name" value="GPCRSECRETIN"/>
</dbReference>
<evidence type="ECO:0000256" key="6">
    <source>
        <dbReference type="ARBA" id="ARBA00022729"/>
    </source>
</evidence>
<dbReference type="InterPro" id="IPR003924">
    <property type="entry name" value="GPCR_2_latrophilin"/>
</dbReference>
<keyword evidence="12 17" id="KW-1015">Disulfide bond</keyword>
<accession>A0A3B3RFZ4</accession>
<dbReference type="GO" id="GO:0030246">
    <property type="term" value="F:carbohydrate binding"/>
    <property type="evidence" value="ECO:0007669"/>
    <property type="project" value="InterPro"/>
</dbReference>
<keyword evidence="3" id="KW-1003">Cell membrane</keyword>
<dbReference type="PANTHER" id="PTHR12011">
    <property type="entry name" value="ADHESION G-PROTEIN COUPLED RECEPTOR"/>
    <property type="match status" value="1"/>
</dbReference>
<comment type="subcellular location">
    <subcellularLocation>
        <location evidence="1">Cell membrane</location>
        <topology evidence="1">Multi-pass membrane protein</topology>
    </subcellularLocation>
    <subcellularLocation>
        <location evidence="16">Synaptic cell membrane</location>
    </subcellularLocation>
</comment>
<dbReference type="Gene3D" id="1.20.1070.10">
    <property type="entry name" value="Rhodopsin 7-helix transmembrane proteins"/>
    <property type="match status" value="1"/>
</dbReference>
<dbReference type="FunFam" id="1.20.1070.10:FF:000011">
    <property type="entry name" value="Adhesion G protein-coupled receptor L2"/>
    <property type="match status" value="1"/>
</dbReference>
<proteinExistence type="inferred from homology"/>
<keyword evidence="4" id="KW-0597">Phosphoprotein</keyword>
<dbReference type="Pfam" id="PF02354">
    <property type="entry name" value="Latrophilin"/>
    <property type="match status" value="1"/>
</dbReference>
<dbReference type="PANTHER" id="PTHR12011:SF61">
    <property type="entry name" value="ADHESION G PROTEIN-COUPLED RECEPTOR L2"/>
    <property type="match status" value="1"/>
</dbReference>
<evidence type="ECO:0000259" key="20">
    <source>
        <dbReference type="PROSITE" id="PS50221"/>
    </source>
</evidence>
<dbReference type="GO" id="GO:0007189">
    <property type="term" value="P:adenylate cyclase-activating G protein-coupled receptor signaling pathway"/>
    <property type="evidence" value="ECO:0007669"/>
    <property type="project" value="TreeGrafter"/>
</dbReference>
<feature type="domain" description="GAIN-B" evidence="20">
    <location>
        <begin position="584"/>
        <end position="760"/>
    </location>
</feature>
<dbReference type="Gene3D" id="2.60.220.50">
    <property type="match status" value="1"/>
</dbReference>
<evidence type="ECO:0000256" key="4">
    <source>
        <dbReference type="ARBA" id="ARBA00022553"/>
    </source>
</evidence>
<dbReference type="Gene3D" id="2.60.120.740">
    <property type="match status" value="1"/>
</dbReference>
<reference evidence="25" key="2">
    <citation type="submission" date="2025-09" db="UniProtKB">
        <authorList>
            <consortium name="Ensembl"/>
        </authorList>
    </citation>
    <scope>IDENTIFICATION</scope>
</reference>